<evidence type="ECO:0000313" key="1">
    <source>
        <dbReference type="EMBL" id="TWW12115.1"/>
    </source>
</evidence>
<protein>
    <recommendedName>
        <fullName evidence="3">PilZ domain-containing protein</fullName>
    </recommendedName>
</protein>
<accession>A0A5C6MD81</accession>
<name>A0A5C6MD81_9PLAN</name>
<evidence type="ECO:0000313" key="2">
    <source>
        <dbReference type="Proteomes" id="UP000321083"/>
    </source>
</evidence>
<keyword evidence="2" id="KW-1185">Reference proteome</keyword>
<reference evidence="1 2" key="1">
    <citation type="submission" date="2019-08" db="EMBL/GenBank/DDBJ databases">
        <title>100 year-old enigma solved: identification of Planctomyces bekefii, the type genus and species of the phylum Planctomycetes.</title>
        <authorList>
            <person name="Svetlana D.N."/>
            <person name="Overmann J."/>
        </authorList>
    </citation>
    <scope>NUCLEOTIDE SEQUENCE [LARGE SCALE GENOMIC DNA]</scope>
    <source>
        <strain evidence="1">Phe10_nw2017</strain>
    </source>
</reference>
<dbReference type="AlphaFoldDB" id="A0A5C6MD81"/>
<gene>
    <name evidence="1" type="ORF">E3A20_03850</name>
</gene>
<comment type="caution">
    <text evidence="1">The sequence shown here is derived from an EMBL/GenBank/DDBJ whole genome shotgun (WGS) entry which is preliminary data.</text>
</comment>
<sequence>MVLCMEAMRTAVQNHREVRVPYDGKVRLLLPFSPWRLLLTVHGINLSQTGLLAFLSADTKDVTSLVALLELRDPVELQLEHDAIYATFPKVTGRLTRSSKSALGYDLAFAFEESDSSVLGLVHELNLLKGHRPPEGR</sequence>
<evidence type="ECO:0008006" key="3">
    <source>
        <dbReference type="Google" id="ProtNLM"/>
    </source>
</evidence>
<dbReference type="Proteomes" id="UP000321083">
    <property type="component" value="Unassembled WGS sequence"/>
</dbReference>
<proteinExistence type="predicted"/>
<dbReference type="EMBL" id="SRHE01000043">
    <property type="protein sequence ID" value="TWW12115.1"/>
    <property type="molecule type" value="Genomic_DNA"/>
</dbReference>
<organism evidence="1 2">
    <name type="scientific">Planctomyces bekefii</name>
    <dbReference type="NCBI Taxonomy" id="1653850"/>
    <lineage>
        <taxon>Bacteria</taxon>
        <taxon>Pseudomonadati</taxon>
        <taxon>Planctomycetota</taxon>
        <taxon>Planctomycetia</taxon>
        <taxon>Planctomycetales</taxon>
        <taxon>Planctomycetaceae</taxon>
        <taxon>Planctomyces</taxon>
    </lineage>
</organism>
<reference evidence="1 2" key="2">
    <citation type="submission" date="2019-08" db="EMBL/GenBank/DDBJ databases">
        <authorList>
            <person name="Henke P."/>
        </authorList>
    </citation>
    <scope>NUCLEOTIDE SEQUENCE [LARGE SCALE GENOMIC DNA]</scope>
    <source>
        <strain evidence="1">Phe10_nw2017</strain>
    </source>
</reference>